<accession>A0A183C7P3</accession>
<organism evidence="1 2">
    <name type="scientific">Globodera pallida</name>
    <name type="common">Potato cyst nematode worm</name>
    <name type="synonym">Heterodera pallida</name>
    <dbReference type="NCBI Taxonomy" id="36090"/>
    <lineage>
        <taxon>Eukaryota</taxon>
        <taxon>Metazoa</taxon>
        <taxon>Ecdysozoa</taxon>
        <taxon>Nematoda</taxon>
        <taxon>Chromadorea</taxon>
        <taxon>Rhabditida</taxon>
        <taxon>Tylenchina</taxon>
        <taxon>Tylenchomorpha</taxon>
        <taxon>Tylenchoidea</taxon>
        <taxon>Heteroderidae</taxon>
        <taxon>Heteroderinae</taxon>
        <taxon>Globodera</taxon>
    </lineage>
</organism>
<evidence type="ECO:0000313" key="2">
    <source>
        <dbReference type="WBParaSite" id="GPLIN_000888900"/>
    </source>
</evidence>
<dbReference type="Proteomes" id="UP000050741">
    <property type="component" value="Unassembled WGS sequence"/>
</dbReference>
<reference evidence="2" key="2">
    <citation type="submission" date="2016-06" db="UniProtKB">
        <authorList>
            <consortium name="WormBaseParasite"/>
        </authorList>
    </citation>
    <scope>IDENTIFICATION</scope>
</reference>
<dbReference type="AlphaFoldDB" id="A0A183C7P3"/>
<evidence type="ECO:0000313" key="1">
    <source>
        <dbReference type="Proteomes" id="UP000050741"/>
    </source>
</evidence>
<proteinExistence type="predicted"/>
<protein>
    <submittedName>
        <fullName evidence="2">F-box domain-containing protein</fullName>
    </submittedName>
</protein>
<sequence>MSDNTSDSEQQQQMKKIFICADVWLEVFAFIDPVELGLKLALISDRFDFLVDEHFKLRKWSLSSLQILRATDGNGAEIFNKHSGEVLPIPQRPLPNKVIGFKAIKISYIDQTVIEFLQRICRLFNSSGTNVYIATFDFESRSWEIIWQKIWPLFKDNICRFLFMDSSQLGRLRQISPAILRNCAKLRSIASTELYPEFPAEDNAGASFNQALAKWLLTPRGDGFPKMLFCNFYSTELEALKRALFVTEISVWQLIDQRRMPHHFSDKNLGIPPGFRFG</sequence>
<name>A0A183C7P3_GLOPA</name>
<dbReference type="WBParaSite" id="GPLIN_000888900">
    <property type="protein sequence ID" value="GPLIN_000888900"/>
    <property type="gene ID" value="GPLIN_000888900"/>
</dbReference>
<reference evidence="1" key="1">
    <citation type="submission" date="2014-05" db="EMBL/GenBank/DDBJ databases">
        <title>The genome and life-stage specific transcriptomes of Globodera pallida elucidate key aspects of plant parasitism by a cyst nematode.</title>
        <authorList>
            <person name="Cotton J.A."/>
            <person name="Lilley C.J."/>
            <person name="Jones L.M."/>
            <person name="Kikuchi T."/>
            <person name="Reid A.J."/>
            <person name="Thorpe P."/>
            <person name="Tsai I.J."/>
            <person name="Beasley H."/>
            <person name="Blok V."/>
            <person name="Cock P.J.A."/>
            <person name="Van den Akker S.E."/>
            <person name="Holroyd N."/>
            <person name="Hunt M."/>
            <person name="Mantelin S."/>
            <person name="Naghra H."/>
            <person name="Pain A."/>
            <person name="Palomares-Rius J.E."/>
            <person name="Zarowiecki M."/>
            <person name="Berriman M."/>
            <person name="Jones J.T."/>
            <person name="Urwin P.E."/>
        </authorList>
    </citation>
    <scope>NUCLEOTIDE SEQUENCE [LARGE SCALE GENOMIC DNA]</scope>
    <source>
        <strain evidence="1">Lindley</strain>
    </source>
</reference>
<keyword evidence="1" id="KW-1185">Reference proteome</keyword>